<evidence type="ECO:0000256" key="2">
    <source>
        <dbReference type="PROSITE-ProRule" id="PRU00169"/>
    </source>
</evidence>
<dbReference type="EMBL" id="DMUP01000150">
    <property type="protein sequence ID" value="HAR56424.1"/>
    <property type="molecule type" value="Genomic_DNA"/>
</dbReference>
<dbReference type="GO" id="GO:0000160">
    <property type="term" value="P:phosphorelay signal transduction system"/>
    <property type="evidence" value="ECO:0007669"/>
    <property type="project" value="InterPro"/>
</dbReference>
<sequence>MSLSINELRILLVEPSDVQRKVIGQHLMQAQLTETRGASTIAEAKTLIREWQPDIVTSAMYFEDGTAHQLIDFIHASNLEDTVHFMLVSSEHRPDQLEQFKQAGIVAILPKPFSSQQLQRAIRATVDLIEPESVELNLFDVEDLRVLLVDDSMTSLHALRRVFENMGVEHIVESNNGVTAIEILNQQSFDLIVTDFNMPEMSGSEFAQHVRQDPSHAHTPILMVTAQANELQVTNIKQSGVDALTDKPFEPATLKKLLINLLDQ</sequence>
<dbReference type="PANTHER" id="PTHR44591">
    <property type="entry name" value="STRESS RESPONSE REGULATOR PROTEIN 1"/>
    <property type="match status" value="1"/>
</dbReference>
<dbReference type="Proteomes" id="UP000262878">
    <property type="component" value="Unassembled WGS sequence"/>
</dbReference>
<dbReference type="SMART" id="SM00448">
    <property type="entry name" value="REC"/>
    <property type="match status" value="2"/>
</dbReference>
<dbReference type="RefSeq" id="WP_006956637.1">
    <property type="nucleotide sequence ID" value="NZ_DAIRLQ010000005.1"/>
</dbReference>
<gene>
    <name evidence="4" type="ORF">DCR58_06525</name>
</gene>
<dbReference type="Gene3D" id="3.40.50.2300">
    <property type="match status" value="2"/>
</dbReference>
<dbReference type="InterPro" id="IPR001789">
    <property type="entry name" value="Sig_transdc_resp-reg_receiver"/>
</dbReference>
<dbReference type="Pfam" id="PF00072">
    <property type="entry name" value="Response_reg"/>
    <property type="match status" value="2"/>
</dbReference>
<dbReference type="STRING" id="314276.OS145_10675"/>
<feature type="domain" description="Response regulatory" evidence="3">
    <location>
        <begin position="9"/>
        <end position="126"/>
    </location>
</feature>
<proteinExistence type="predicted"/>
<dbReference type="PANTHER" id="PTHR44591:SF3">
    <property type="entry name" value="RESPONSE REGULATORY DOMAIN-CONTAINING PROTEIN"/>
    <property type="match status" value="1"/>
</dbReference>
<evidence type="ECO:0000256" key="1">
    <source>
        <dbReference type="ARBA" id="ARBA00022553"/>
    </source>
</evidence>
<dbReference type="InterPro" id="IPR050595">
    <property type="entry name" value="Bact_response_regulator"/>
</dbReference>
<protein>
    <submittedName>
        <fullName evidence="4">Response regulator</fullName>
    </submittedName>
</protein>
<evidence type="ECO:0000259" key="3">
    <source>
        <dbReference type="PROSITE" id="PS50110"/>
    </source>
</evidence>
<comment type="caution">
    <text evidence="2">Lacks conserved residue(s) required for the propagation of feature annotation.</text>
</comment>
<organism evidence="4 5">
    <name type="scientific">Idiomarina baltica</name>
    <dbReference type="NCBI Taxonomy" id="190892"/>
    <lineage>
        <taxon>Bacteria</taxon>
        <taxon>Pseudomonadati</taxon>
        <taxon>Pseudomonadota</taxon>
        <taxon>Gammaproteobacteria</taxon>
        <taxon>Alteromonadales</taxon>
        <taxon>Idiomarinaceae</taxon>
        <taxon>Idiomarina</taxon>
    </lineage>
</organism>
<evidence type="ECO:0000313" key="4">
    <source>
        <dbReference type="EMBL" id="HAR56424.1"/>
    </source>
</evidence>
<keyword evidence="1 2" id="KW-0597">Phosphoprotein</keyword>
<dbReference type="AlphaFoldDB" id="A0A348WPG2"/>
<reference evidence="4 5" key="1">
    <citation type="journal article" date="2018" name="Nat. Biotechnol.">
        <title>A standardized bacterial taxonomy based on genome phylogeny substantially revises the tree of life.</title>
        <authorList>
            <person name="Parks D.H."/>
            <person name="Chuvochina M."/>
            <person name="Waite D.W."/>
            <person name="Rinke C."/>
            <person name="Skarshewski A."/>
            <person name="Chaumeil P.A."/>
            <person name="Hugenholtz P."/>
        </authorList>
    </citation>
    <scope>NUCLEOTIDE SEQUENCE [LARGE SCALE GENOMIC DNA]</scope>
    <source>
        <strain evidence="4">UBA9360</strain>
    </source>
</reference>
<evidence type="ECO:0000313" key="5">
    <source>
        <dbReference type="Proteomes" id="UP000262878"/>
    </source>
</evidence>
<accession>A0A348WPG2</accession>
<name>A0A348WPG2_9GAMM</name>
<comment type="caution">
    <text evidence="4">The sequence shown here is derived from an EMBL/GenBank/DDBJ whole genome shotgun (WGS) entry which is preliminary data.</text>
</comment>
<dbReference type="SUPFAM" id="SSF52172">
    <property type="entry name" value="CheY-like"/>
    <property type="match status" value="2"/>
</dbReference>
<dbReference type="PROSITE" id="PS50110">
    <property type="entry name" value="RESPONSE_REGULATORY"/>
    <property type="match status" value="2"/>
</dbReference>
<feature type="domain" description="Response regulatory" evidence="3">
    <location>
        <begin position="145"/>
        <end position="262"/>
    </location>
</feature>
<dbReference type="InterPro" id="IPR011006">
    <property type="entry name" value="CheY-like_superfamily"/>
</dbReference>
<feature type="modified residue" description="4-aspartylphosphate" evidence="2">
    <location>
        <position position="195"/>
    </location>
</feature>